<protein>
    <submittedName>
        <fullName evidence="2">Tail fiber protein</fullName>
    </submittedName>
</protein>
<evidence type="ECO:0000313" key="2">
    <source>
        <dbReference type="EMBL" id="MCQ1530765.1"/>
    </source>
</evidence>
<comment type="caution">
    <text evidence="2">The sequence shown here is derived from an EMBL/GenBank/DDBJ whole genome shotgun (WGS) entry which is preliminary data.</text>
</comment>
<name>A0ABT1NHM7_9FIRM</name>
<dbReference type="Pfam" id="PF07484">
    <property type="entry name" value="Collar"/>
    <property type="match status" value="1"/>
</dbReference>
<dbReference type="EMBL" id="JAJEKE010000014">
    <property type="protein sequence ID" value="MCQ1530765.1"/>
    <property type="molecule type" value="Genomic_DNA"/>
</dbReference>
<reference evidence="2 3" key="1">
    <citation type="submission" date="2021-10" db="EMBL/GenBank/DDBJ databases">
        <title>Lutispora strain m25 sp. nov., a thermophilic, non-spore-forming bacterium isolated from a lab-scale methanogenic bioreactor digesting anaerobic sludge.</title>
        <authorList>
            <person name="El Houari A."/>
            <person name="Mcdonald J."/>
        </authorList>
    </citation>
    <scope>NUCLEOTIDE SEQUENCE [LARGE SCALE GENOMIC DNA]</scope>
    <source>
        <strain evidence="3">m25</strain>
    </source>
</reference>
<accession>A0ABT1NHM7</accession>
<gene>
    <name evidence="2" type="ORF">LJD61_14580</name>
</gene>
<dbReference type="InterPro" id="IPR011083">
    <property type="entry name" value="Phage_tail_collar_dom"/>
</dbReference>
<dbReference type="Gene3D" id="3.90.1340.10">
    <property type="entry name" value="Phage tail collar domain"/>
    <property type="match status" value="1"/>
</dbReference>
<evidence type="ECO:0000313" key="3">
    <source>
        <dbReference type="Proteomes" id="UP001651880"/>
    </source>
</evidence>
<proteinExistence type="predicted"/>
<dbReference type="RefSeq" id="WP_255228286.1">
    <property type="nucleotide sequence ID" value="NZ_JAJEKE010000014.1"/>
</dbReference>
<sequence>MEAFIGTIIAWPIDFAPEGWLFCKGQTLNIAQYQALYSLIGNRYGGDGRTTFMLPNLSGRVIVGAGQSAGTSNYMLAQTGGVETVTLTANQIPSHTHSIPASTDQAGTNIPSGNAVLAKAEDDMGTAYNIYKTGGANTAMSPTGSAGQNAPHSNVQPYLSLNYIICINGIYPPRP</sequence>
<dbReference type="InterPro" id="IPR037053">
    <property type="entry name" value="Phage_tail_collar_dom_sf"/>
</dbReference>
<evidence type="ECO:0000259" key="1">
    <source>
        <dbReference type="Pfam" id="PF07484"/>
    </source>
</evidence>
<organism evidence="2 3">
    <name type="scientific">Lutispora saccharofermentans</name>
    <dbReference type="NCBI Taxonomy" id="3024236"/>
    <lineage>
        <taxon>Bacteria</taxon>
        <taxon>Bacillati</taxon>
        <taxon>Bacillota</taxon>
        <taxon>Clostridia</taxon>
        <taxon>Lutisporales</taxon>
        <taxon>Lutisporaceae</taxon>
        <taxon>Lutispora</taxon>
    </lineage>
</organism>
<feature type="domain" description="Phage tail collar" evidence="1">
    <location>
        <begin position="6"/>
        <end position="62"/>
    </location>
</feature>
<keyword evidence="3" id="KW-1185">Reference proteome</keyword>
<dbReference type="SUPFAM" id="SSF88874">
    <property type="entry name" value="Receptor-binding domain of short tail fibre protein gp12"/>
    <property type="match status" value="1"/>
</dbReference>
<dbReference type="Proteomes" id="UP001651880">
    <property type="component" value="Unassembled WGS sequence"/>
</dbReference>